<evidence type="ECO:0008006" key="4">
    <source>
        <dbReference type="Google" id="ProtNLM"/>
    </source>
</evidence>
<dbReference type="GeneID" id="25269680"/>
<reference evidence="2" key="2">
    <citation type="submission" date="2013-10" db="EMBL/GenBank/DDBJ databases">
        <authorList>
            <person name="Aslett M."/>
        </authorList>
    </citation>
    <scope>NUCLEOTIDE SEQUENCE</scope>
    <source>
        <strain evidence="2">Houghton</strain>
    </source>
</reference>
<keyword evidence="1" id="KW-0812">Transmembrane</keyword>
<dbReference type="RefSeq" id="XP_013253310.1">
    <property type="nucleotide sequence ID" value="XM_013397856.1"/>
</dbReference>
<dbReference type="OrthoDB" id="345453at2759"/>
<gene>
    <name evidence="2" type="ORF">EAH_00016100</name>
</gene>
<dbReference type="AlphaFoldDB" id="U6G9T1"/>
<feature type="transmembrane region" description="Helical" evidence="1">
    <location>
        <begin position="977"/>
        <end position="999"/>
    </location>
</feature>
<name>U6G9T1_EIMAC</name>
<dbReference type="EMBL" id="HG670308">
    <property type="protein sequence ID" value="CDI76073.1"/>
    <property type="molecule type" value="Genomic_DNA"/>
</dbReference>
<proteinExistence type="predicted"/>
<dbReference type="Proteomes" id="UP000018050">
    <property type="component" value="Unassembled WGS sequence"/>
</dbReference>
<evidence type="ECO:0000313" key="3">
    <source>
        <dbReference type="Proteomes" id="UP000018050"/>
    </source>
</evidence>
<dbReference type="VEuPathDB" id="ToxoDB:EAH_00016100"/>
<reference evidence="2" key="1">
    <citation type="submission" date="2013-10" db="EMBL/GenBank/DDBJ databases">
        <title>Genomic analysis of the causative agents of coccidiosis in chickens.</title>
        <authorList>
            <person name="Reid A.J."/>
            <person name="Blake D."/>
            <person name="Billington K."/>
            <person name="Browne H."/>
            <person name="Dunn M."/>
            <person name="Hung S."/>
            <person name="Kawahara F."/>
            <person name="Miranda-Saavedra D."/>
            <person name="Mourier T."/>
            <person name="Nagra H."/>
            <person name="Otto T.D."/>
            <person name="Rawlings N."/>
            <person name="Sanchez A."/>
            <person name="Sanders M."/>
            <person name="Subramaniam C."/>
            <person name="Tay Y."/>
            <person name="Dear P."/>
            <person name="Doerig C."/>
            <person name="Gruber A."/>
            <person name="Parkinson J."/>
            <person name="Shirley M."/>
            <person name="Wan K.L."/>
            <person name="Berriman M."/>
            <person name="Tomley F."/>
            <person name="Pain A."/>
        </authorList>
    </citation>
    <scope>NUCLEOTIDE SEQUENCE</scope>
    <source>
        <strain evidence="2">Houghton</strain>
    </source>
</reference>
<feature type="transmembrane region" description="Helical" evidence="1">
    <location>
        <begin position="1047"/>
        <end position="1074"/>
    </location>
</feature>
<keyword evidence="3" id="KW-1185">Reference proteome</keyword>
<accession>U6G9T1</accession>
<evidence type="ECO:0000256" key="1">
    <source>
        <dbReference type="SAM" id="Phobius"/>
    </source>
</evidence>
<keyword evidence="1" id="KW-0472">Membrane</keyword>
<organism evidence="2 3">
    <name type="scientific">Eimeria acervulina</name>
    <name type="common">Coccidian parasite</name>
    <dbReference type="NCBI Taxonomy" id="5801"/>
    <lineage>
        <taxon>Eukaryota</taxon>
        <taxon>Sar</taxon>
        <taxon>Alveolata</taxon>
        <taxon>Apicomplexa</taxon>
        <taxon>Conoidasida</taxon>
        <taxon>Coccidia</taxon>
        <taxon>Eucoccidiorida</taxon>
        <taxon>Eimeriorina</taxon>
        <taxon>Eimeriidae</taxon>
        <taxon>Eimeria</taxon>
    </lineage>
</organism>
<dbReference type="OMA" id="APFMGNM"/>
<protein>
    <recommendedName>
        <fullName evidence="4">Rhoptry neck protein 2</fullName>
    </recommendedName>
</protein>
<sequence>MLRLLNLPDLSTILSVSQRVPEVKTTMLGAFSIFLLSTLLSLPPYSWRMVVMANSLSLTPEYGLEGPTNLSTTVLSLDSTVEGLKASGSPSAWRPHAGFLDSICPADSLALDIPQPPTREQNIEELEFMLRDNGLEEAANKLWLAFYGGEVPTAAPSVEEWSAQFLELLKESDVPGQEGSPPGTHKSQLFFLRSLLQDGLDTAAQEGGLHALLLDKLRSIAGVVLGGDAISPQVVRSRTAVHEVHHHSMLKQEAHPEPSSLQLPRSLVPIVGAHNPFIVAGHVTALAEAGVPVELGISPSQNMKRLHAATCLPNEEGYIHIPCSFDESRLAKDSQELTKLEDDADQQIRHSAQAELLKQAHTTISGLGSLDCKISSRQGRNFTGTDWGLQPRPMNQQLEQGRELVMERLNVAVATLFTTSSLDAASSYWLAFEKRNLKRAAQDFKKNILHVLRPMGMDSVGRRLLRNSGSEISDDEVQAAADRLQDLRAAPDGMRAALALYAIPYPQQKEAVFRNPTWVKVLYSHGFVPGFVRNLFFKSTAGMIKRTREIRIQKARKVLREKLPAAFFEKLLSPFNFTAHSVALMQVINFHSLKHDKVVGGFKRLIGEERPHCLQDKPVSARMDEQIRAWAAHGLAPTLLESHADFATFKRAWSKVDLSGLPLPDLSDWWARLNSLVIQGLESYLVLEKHLESLEDTVFTLVNDSLRKLKADAGQTLFFTRTAHRRRQGPLQRLWEGGKKSLLRLLYRSPGRQHGVWFGVTVDFEQLHDLLGQLKLVIEAEPRLAIKINMQEALLREVETQIRIRGSDILRVPPLVERNMGMLGVRRGYGGLSEGLREVEFQTSMCVDHCRGLWQMALSSMLPSMLSPDLMQRYEKAFGTSWALNHLSDPALVNSRRMILKSDAALNFFDHSTPKEVREELKGLESGQASMFAYYILFSSRAQQRLGNHYLGLHLRQQAPFMGNMVLDWISTRRKHAVAAIISSFVLTFMGIYAVMSFFDILQNLVVSGATPPVDCLWNPVFQEMACSPVPGGAALGTAWVTAIEQVFLIGLFSGTAGGFSLFLTINSAISVVVNQSKTLMRLQMCLGSAISRLLRKGMSSFSRVREYFRQRRSVKRVMLQRAVAGMKAGSTTAAMSNSETLKAADDLLDRLTRRGRPSPINAPGGKALLK</sequence>
<keyword evidence="1" id="KW-1133">Transmembrane helix</keyword>
<evidence type="ECO:0000313" key="2">
    <source>
        <dbReference type="EMBL" id="CDI76073.1"/>
    </source>
</evidence>